<organism evidence="5 6">
    <name type="scientific">Hibiscus sabdariffa</name>
    <name type="common">roselle</name>
    <dbReference type="NCBI Taxonomy" id="183260"/>
    <lineage>
        <taxon>Eukaryota</taxon>
        <taxon>Viridiplantae</taxon>
        <taxon>Streptophyta</taxon>
        <taxon>Embryophyta</taxon>
        <taxon>Tracheophyta</taxon>
        <taxon>Spermatophyta</taxon>
        <taxon>Magnoliopsida</taxon>
        <taxon>eudicotyledons</taxon>
        <taxon>Gunneridae</taxon>
        <taxon>Pentapetalae</taxon>
        <taxon>rosids</taxon>
        <taxon>malvids</taxon>
        <taxon>Malvales</taxon>
        <taxon>Malvaceae</taxon>
        <taxon>Malvoideae</taxon>
        <taxon>Hibiscus</taxon>
    </lineage>
</organism>
<feature type="domain" description="FAR1-related sequence 11-like HTH-like" evidence="4">
    <location>
        <begin position="141"/>
        <end position="195"/>
    </location>
</feature>
<proteinExistence type="inferred from homology"/>
<accession>A0ABR2TAT0</accession>
<keyword evidence="1" id="KW-0862">Zinc</keyword>
<sequence>MLDFDLNEPLMEEENNEQDDEPFIGQTFESEDEAFVFYNNYAKRHGFVVRKDRSDTRNGRTIRRDILCHRAGKQRLKVADHSKPQRNKKSSKCDCKAHMRITLKRSFDIFPEEWHVTKFVNLHNHGMISPEAMRFLPTNRTITSEDEKQILMYKEAGLQVRQIIKVMELHKNVKHGELSFIDKDVRNLFDRVKRMLGASDAKDLVDYMKSARQENKMFQYVFTVDGYRRLEHLFWCQPQSFDCIMKKSPKTIITDQDPWMTQAIATEMPTTKHSSKFSCWFAALLRNDYKNWCASFYQLYKMTLPEDFEHSWTLMVAKFKLQDNRHIKGLYNIKYFWAPAYLRDNFFGGMISTERSESINAFIKRFVSSHTCLTDFVKHVCILVFAKLS</sequence>
<evidence type="ECO:0000256" key="1">
    <source>
        <dbReference type="RuleBase" id="RU367018"/>
    </source>
</evidence>
<evidence type="ECO:0000313" key="6">
    <source>
        <dbReference type="Proteomes" id="UP001396334"/>
    </source>
</evidence>
<name>A0ABR2TAT0_9ROSI</name>
<evidence type="ECO:0000313" key="5">
    <source>
        <dbReference type="EMBL" id="KAK9034487.1"/>
    </source>
</evidence>
<evidence type="ECO:0000259" key="4">
    <source>
        <dbReference type="Pfam" id="PF26175"/>
    </source>
</evidence>
<keyword evidence="1" id="KW-0539">Nucleus</keyword>
<evidence type="ECO:0000259" key="3">
    <source>
        <dbReference type="Pfam" id="PF03101"/>
    </source>
</evidence>
<reference evidence="5 6" key="1">
    <citation type="journal article" date="2024" name="G3 (Bethesda)">
        <title>Genome assembly of Hibiscus sabdariffa L. provides insights into metabolisms of medicinal natural products.</title>
        <authorList>
            <person name="Kim T."/>
        </authorList>
    </citation>
    <scope>NUCLEOTIDE SEQUENCE [LARGE SCALE GENOMIC DNA]</scope>
    <source>
        <strain evidence="5">TK-2024</strain>
        <tissue evidence="5">Old leaves</tissue>
    </source>
</reference>
<dbReference type="Proteomes" id="UP001396334">
    <property type="component" value="Unassembled WGS sequence"/>
</dbReference>
<dbReference type="InterPro" id="IPR004330">
    <property type="entry name" value="FAR1_DNA_bnd_dom"/>
</dbReference>
<feature type="domain" description="FAR1" evidence="3">
    <location>
        <begin position="37"/>
        <end position="127"/>
    </location>
</feature>
<keyword evidence="6" id="KW-1185">Reference proteome</keyword>
<dbReference type="EMBL" id="JBBPBN010000007">
    <property type="protein sequence ID" value="KAK9034487.1"/>
    <property type="molecule type" value="Genomic_DNA"/>
</dbReference>
<comment type="function">
    <text evidence="1">Putative transcription activator involved in regulating light control of development.</text>
</comment>
<dbReference type="PANTHER" id="PTHR31669:SF263">
    <property type="entry name" value="PROTEIN FAR1-RELATED SEQUENCE"/>
    <property type="match status" value="1"/>
</dbReference>
<keyword evidence="1" id="KW-0479">Metal-binding</keyword>
<protein>
    <recommendedName>
        <fullName evidence="1">Protein FAR1-RELATED SEQUENCE</fullName>
    </recommendedName>
</protein>
<dbReference type="Pfam" id="PF26175">
    <property type="entry name" value="HTH_FAR1"/>
    <property type="match status" value="1"/>
</dbReference>
<feature type="compositionally biased region" description="Acidic residues" evidence="2">
    <location>
        <begin position="10"/>
        <end position="20"/>
    </location>
</feature>
<comment type="similarity">
    <text evidence="1">Belongs to the FHY3/FAR1 family.</text>
</comment>
<dbReference type="InterPro" id="IPR031052">
    <property type="entry name" value="FHY3/FAR1"/>
</dbReference>
<comment type="caution">
    <text evidence="5">The sequence shown here is derived from an EMBL/GenBank/DDBJ whole genome shotgun (WGS) entry which is preliminary data.</text>
</comment>
<dbReference type="Pfam" id="PF03101">
    <property type="entry name" value="FAR1"/>
    <property type="match status" value="1"/>
</dbReference>
<comment type="subcellular location">
    <subcellularLocation>
        <location evidence="1">Nucleus</location>
    </subcellularLocation>
</comment>
<gene>
    <name evidence="5" type="ORF">V6N11_050651</name>
</gene>
<evidence type="ECO:0000256" key="2">
    <source>
        <dbReference type="SAM" id="MobiDB-lite"/>
    </source>
</evidence>
<feature type="region of interest" description="Disordered" evidence="2">
    <location>
        <begin position="1"/>
        <end position="20"/>
    </location>
</feature>
<dbReference type="InterPro" id="IPR058778">
    <property type="entry name" value="HTH_FAR1-11-like"/>
</dbReference>
<keyword evidence="1" id="KW-0863">Zinc-finger</keyword>
<dbReference type="PANTHER" id="PTHR31669">
    <property type="entry name" value="PROTEIN FAR1-RELATED SEQUENCE 10-RELATED"/>
    <property type="match status" value="1"/>
</dbReference>